<evidence type="ECO:0000256" key="2">
    <source>
        <dbReference type="SAM" id="Phobius"/>
    </source>
</evidence>
<evidence type="ECO:0000256" key="1">
    <source>
        <dbReference type="SAM" id="MobiDB-lite"/>
    </source>
</evidence>
<dbReference type="AlphaFoldDB" id="A0A2W5C6N4"/>
<sequence length="63" mass="6742">MAAPSSPRKKGRAVLLIAGIVISLLLSIFMCHNFWQAEEMNEDQAAGNNAATAHTGPSYSQKP</sequence>
<feature type="transmembrane region" description="Helical" evidence="2">
    <location>
        <begin position="12"/>
        <end position="35"/>
    </location>
</feature>
<organism evidence="3 4">
    <name type="scientific">Sphingomonas sanxanigenens</name>
    <dbReference type="NCBI Taxonomy" id="397260"/>
    <lineage>
        <taxon>Bacteria</taxon>
        <taxon>Pseudomonadati</taxon>
        <taxon>Pseudomonadota</taxon>
        <taxon>Alphaproteobacteria</taxon>
        <taxon>Sphingomonadales</taxon>
        <taxon>Sphingomonadaceae</taxon>
        <taxon>Sphingomonas</taxon>
    </lineage>
</organism>
<protein>
    <submittedName>
        <fullName evidence="3">Uncharacterized protein</fullName>
    </submittedName>
</protein>
<accession>A0A2W5C6N4</accession>
<dbReference type="EMBL" id="QFNN01000018">
    <property type="protein sequence ID" value="PZO90895.1"/>
    <property type="molecule type" value="Genomic_DNA"/>
</dbReference>
<keyword evidence="2" id="KW-1133">Transmembrane helix</keyword>
<evidence type="ECO:0000313" key="3">
    <source>
        <dbReference type="EMBL" id="PZO90895.1"/>
    </source>
</evidence>
<feature type="compositionally biased region" description="Low complexity" evidence="1">
    <location>
        <begin position="45"/>
        <end position="56"/>
    </location>
</feature>
<evidence type="ECO:0000313" key="4">
    <source>
        <dbReference type="Proteomes" id="UP000249066"/>
    </source>
</evidence>
<comment type="caution">
    <text evidence="3">The sequence shown here is derived from an EMBL/GenBank/DDBJ whole genome shotgun (WGS) entry which is preliminary data.</text>
</comment>
<proteinExistence type="predicted"/>
<dbReference type="Proteomes" id="UP000249066">
    <property type="component" value="Unassembled WGS sequence"/>
</dbReference>
<feature type="region of interest" description="Disordered" evidence="1">
    <location>
        <begin position="43"/>
        <end position="63"/>
    </location>
</feature>
<keyword evidence="2" id="KW-0472">Membrane</keyword>
<name>A0A2W5C6N4_9SPHN</name>
<reference evidence="3 4" key="1">
    <citation type="submission" date="2017-08" db="EMBL/GenBank/DDBJ databases">
        <title>Infants hospitalized years apart are colonized by the same room-sourced microbial strains.</title>
        <authorList>
            <person name="Brooks B."/>
            <person name="Olm M.R."/>
            <person name="Firek B.A."/>
            <person name="Baker R."/>
            <person name="Thomas B.C."/>
            <person name="Morowitz M.J."/>
            <person name="Banfield J.F."/>
        </authorList>
    </citation>
    <scope>NUCLEOTIDE SEQUENCE [LARGE SCALE GENOMIC DNA]</scope>
    <source>
        <strain evidence="3">S2_018_000_R2_101</strain>
    </source>
</reference>
<keyword evidence="2" id="KW-0812">Transmembrane</keyword>
<gene>
    <name evidence="3" type="ORF">DI623_05105</name>
</gene>